<keyword evidence="2" id="KW-1185">Reference proteome</keyword>
<reference evidence="2" key="2">
    <citation type="journal article" date="2016" name="G3 (Bethesda)">
        <title>Genome Evolution in Three Species of Cactophilic Drosophila.</title>
        <authorList>
            <person name="Sanchez-Flores A."/>
            <person name="Penazola F."/>
            <person name="Carpinteyro-Ponce J."/>
            <person name="Nazario-Yepiz N."/>
            <person name="Abreu-Goodger C."/>
            <person name="Machado C.A."/>
            <person name="Markow T.A."/>
        </authorList>
    </citation>
    <scope>NUCLEOTIDE SEQUENCE [LARGE SCALE GENOMIC DNA]</scope>
</reference>
<feature type="domain" description="BTB" evidence="1">
    <location>
        <begin position="156"/>
        <end position="215"/>
    </location>
</feature>
<dbReference type="InterPro" id="IPR011333">
    <property type="entry name" value="SKP1/BTB/POZ_sf"/>
</dbReference>
<sequence length="311" mass="35386">MAMNYESETSYKQIILFHKWTVPNTSFFKNSKDFMGFASKVIRESDYGYCFQLQLQPLENYHLSEGLLSVLCIKKGKYSACYKVQIHISGHKCPVVAALIPNTVKVKLSLESLLDLIIECYITITMLEAPSVQLVKVPESQLSKHIGALFNTTEYSDVTIVTADLCEIPAHKIILSADSKVFADMLSGESQTNRVIIDDFCGKVVEELLRFIYTGVAPNLDFDKAKDLLAAADKYDIQRLKALCLNYLFDHLSIKTAAMTFNLAHKYNEKRLLSKTVEYIKRNYKDVKGTEEWQNIVQMNPVQLMDIFLGF</sequence>
<dbReference type="Gene3D" id="1.25.40.420">
    <property type="match status" value="1"/>
</dbReference>
<evidence type="ECO:0000313" key="3">
    <source>
        <dbReference type="RefSeq" id="XP_017859081.1"/>
    </source>
</evidence>
<organism evidence="2 3">
    <name type="scientific">Drosophila arizonae</name>
    <name type="common">Fruit fly</name>
    <dbReference type="NCBI Taxonomy" id="7263"/>
    <lineage>
        <taxon>Eukaryota</taxon>
        <taxon>Metazoa</taxon>
        <taxon>Ecdysozoa</taxon>
        <taxon>Arthropoda</taxon>
        <taxon>Hexapoda</taxon>
        <taxon>Insecta</taxon>
        <taxon>Pterygota</taxon>
        <taxon>Neoptera</taxon>
        <taxon>Endopterygota</taxon>
        <taxon>Diptera</taxon>
        <taxon>Brachycera</taxon>
        <taxon>Muscomorpha</taxon>
        <taxon>Ephydroidea</taxon>
        <taxon>Drosophilidae</taxon>
        <taxon>Drosophila</taxon>
    </lineage>
</organism>
<evidence type="ECO:0000259" key="1">
    <source>
        <dbReference type="PROSITE" id="PS50097"/>
    </source>
</evidence>
<dbReference type="InterPro" id="IPR000210">
    <property type="entry name" value="BTB/POZ_dom"/>
</dbReference>
<protein>
    <submittedName>
        <fullName evidence="3">Protein roadkill-like</fullName>
    </submittedName>
</protein>
<dbReference type="SMART" id="SM00225">
    <property type="entry name" value="BTB"/>
    <property type="match status" value="1"/>
</dbReference>
<reference evidence="3" key="3">
    <citation type="submission" date="2025-08" db="UniProtKB">
        <authorList>
            <consortium name="RefSeq"/>
        </authorList>
    </citation>
    <scope>IDENTIFICATION</scope>
    <source>
        <tissue evidence="3">Whole organism</tissue>
    </source>
</reference>
<dbReference type="PANTHER" id="PTHR24413">
    <property type="entry name" value="SPECKLE-TYPE POZ PROTEIN"/>
    <property type="match status" value="1"/>
</dbReference>
<evidence type="ECO:0000313" key="2">
    <source>
        <dbReference type="Proteomes" id="UP000694904"/>
    </source>
</evidence>
<gene>
    <name evidence="3" type="primary">LOC108611115</name>
</gene>
<dbReference type="GeneID" id="108611115"/>
<accession>A0ABM1NVU5</accession>
<name>A0ABM1NVU5_DROAR</name>
<proteinExistence type="predicted"/>
<dbReference type="PROSITE" id="PS50097">
    <property type="entry name" value="BTB"/>
    <property type="match status" value="1"/>
</dbReference>
<dbReference type="Gene3D" id="3.30.710.10">
    <property type="entry name" value="Potassium Channel Kv1.1, Chain A"/>
    <property type="match status" value="1"/>
</dbReference>
<reference evidence="2" key="1">
    <citation type="journal article" date="1997" name="Nucleic Acids Res.">
        <title>tRNAscan-SE: a program for improved detection of transfer RNA genes in genomic sequence.</title>
        <authorList>
            <person name="Lowe T.M."/>
            <person name="Eddy S.R."/>
        </authorList>
    </citation>
    <scope>NUCLEOTIDE SEQUENCE [LARGE SCALE GENOMIC DNA]</scope>
</reference>
<dbReference type="RefSeq" id="XP_017859081.1">
    <property type="nucleotide sequence ID" value="XM_018003592.1"/>
</dbReference>
<dbReference type="SUPFAM" id="SSF54695">
    <property type="entry name" value="POZ domain"/>
    <property type="match status" value="1"/>
</dbReference>
<dbReference type="Pfam" id="PF00651">
    <property type="entry name" value="BTB"/>
    <property type="match status" value="1"/>
</dbReference>
<dbReference type="Proteomes" id="UP000694904">
    <property type="component" value="Chromosome 3"/>
</dbReference>